<evidence type="ECO:0000256" key="1">
    <source>
        <dbReference type="ARBA" id="ARBA00022722"/>
    </source>
</evidence>
<keyword evidence="7 9" id="KW-0051">Antiviral defense</keyword>
<dbReference type="Proteomes" id="UP000591058">
    <property type="component" value="Unassembled WGS sequence"/>
</dbReference>
<dbReference type="EMBL" id="JABBYL010000007">
    <property type="protein sequence ID" value="NMO08580.1"/>
    <property type="molecule type" value="Genomic_DNA"/>
</dbReference>
<evidence type="ECO:0000256" key="5">
    <source>
        <dbReference type="ARBA" id="ARBA00023004"/>
    </source>
</evidence>
<comment type="cofactor">
    <cofactor evidence="9">
        <name>Mg(2+)</name>
        <dbReference type="ChEBI" id="CHEBI:18420"/>
    </cofactor>
    <cofactor evidence="9">
        <name>Mn(2+)</name>
        <dbReference type="ChEBI" id="CHEBI:29035"/>
    </cofactor>
    <text evidence="9">Mg(2+) or Mn(2+) required for ssDNA cleavage activity.</text>
</comment>
<accession>A0A7K4DJM7</accession>
<feature type="domain" description="DUF83" evidence="10">
    <location>
        <begin position="4"/>
        <end position="161"/>
    </location>
</feature>
<dbReference type="PANTHER" id="PTHR37168">
    <property type="entry name" value="CRISPR-ASSOCIATED EXONUCLEASE CAS4"/>
    <property type="match status" value="1"/>
</dbReference>
<evidence type="ECO:0000313" key="11">
    <source>
        <dbReference type="EMBL" id="NMO08580.1"/>
    </source>
</evidence>
<evidence type="ECO:0000256" key="7">
    <source>
        <dbReference type="ARBA" id="ARBA00023118"/>
    </source>
</evidence>
<evidence type="ECO:0000256" key="2">
    <source>
        <dbReference type="ARBA" id="ARBA00022723"/>
    </source>
</evidence>
<sequence length="162" mass="19270">MRVTGVMVQYYIACKRELWFFANQINMNYDNDDISIGRHIHEKSFSREKKNVNLGNISFDFVKTGEKNTIFEIKKSSKLEEPVRYQLYYYLWNAKKLGKEADGVLVYPKEKKREKLTLTPEKEQEIENIVEDIERIVSQPLPPPVIIKPYCKRCTYYELCMV</sequence>
<evidence type="ECO:0000256" key="8">
    <source>
        <dbReference type="ARBA" id="ARBA00023211"/>
    </source>
</evidence>
<dbReference type="RefSeq" id="WP_169032602.1">
    <property type="nucleotide sequence ID" value="NZ_JABBYL010000007.1"/>
</dbReference>
<dbReference type="InterPro" id="IPR013343">
    <property type="entry name" value="CRISPR-assoc_prot_Cas4"/>
</dbReference>
<reference evidence="11 12" key="1">
    <citation type="submission" date="2020-04" db="EMBL/GenBank/DDBJ databases">
        <title>Draft genome of Methanobacterium subterraneum isolated from animal feces.</title>
        <authorList>
            <person name="Ouboter H.T."/>
            <person name="Berger S."/>
            <person name="Gungor E."/>
            <person name="Jetten M.S.M."/>
            <person name="Welte C.U."/>
        </authorList>
    </citation>
    <scope>NUCLEOTIDE SEQUENCE [LARGE SCALE GENOMIC DNA]</scope>
    <source>
        <strain evidence="11">HO_2020</strain>
    </source>
</reference>
<proteinExistence type="inferred from homology"/>
<evidence type="ECO:0000313" key="12">
    <source>
        <dbReference type="Proteomes" id="UP000591058"/>
    </source>
</evidence>
<dbReference type="GO" id="GO:0046872">
    <property type="term" value="F:metal ion binding"/>
    <property type="evidence" value="ECO:0007669"/>
    <property type="project" value="UniProtKB-KW"/>
</dbReference>
<dbReference type="GO" id="GO:0051607">
    <property type="term" value="P:defense response to virus"/>
    <property type="evidence" value="ECO:0007669"/>
    <property type="project" value="UniProtKB-KW"/>
</dbReference>
<keyword evidence="8 9" id="KW-0464">Manganese</keyword>
<organism evidence="11 12">
    <name type="scientific">Methanobacterium subterraneum</name>
    <dbReference type="NCBI Taxonomy" id="59277"/>
    <lineage>
        <taxon>Archaea</taxon>
        <taxon>Methanobacteriati</taxon>
        <taxon>Methanobacteriota</taxon>
        <taxon>Methanomada group</taxon>
        <taxon>Methanobacteria</taxon>
        <taxon>Methanobacteriales</taxon>
        <taxon>Methanobacteriaceae</taxon>
        <taxon>Methanobacterium</taxon>
    </lineage>
</organism>
<evidence type="ECO:0000256" key="9">
    <source>
        <dbReference type="RuleBase" id="RU365022"/>
    </source>
</evidence>
<keyword evidence="5 9" id="KW-0408">Iron</keyword>
<dbReference type="EC" id="3.1.12.1" evidence="9"/>
<keyword evidence="2 9" id="KW-0479">Metal-binding</keyword>
<dbReference type="NCBIfam" id="TIGR00372">
    <property type="entry name" value="cas4"/>
    <property type="match status" value="1"/>
</dbReference>
<comment type="caution">
    <text evidence="11">The sequence shown here is derived from an EMBL/GenBank/DDBJ whole genome shotgun (WGS) entry which is preliminary data.</text>
</comment>
<comment type="function">
    <text evidence="9">CRISPR (clustered regularly interspaced short palindromic repeat) is an adaptive immune system that provides protection against mobile genetic elements (viruses, transposable elements and conjugative plasmids). CRISPR clusters contain sequences complementary to antecedent mobile elements and target invading nucleic acids. CRISPR clusters are transcribed and processed into CRISPR RNA (crRNA).</text>
</comment>
<evidence type="ECO:0000259" key="10">
    <source>
        <dbReference type="Pfam" id="PF01930"/>
    </source>
</evidence>
<dbReference type="Pfam" id="PF01930">
    <property type="entry name" value="Cas_Cas4"/>
    <property type="match status" value="1"/>
</dbReference>
<evidence type="ECO:0000256" key="3">
    <source>
        <dbReference type="ARBA" id="ARBA00022801"/>
    </source>
</evidence>
<keyword evidence="1 9" id="KW-0540">Nuclease</keyword>
<protein>
    <recommendedName>
        <fullName evidence="9">CRISPR-associated exonuclease Cas4</fullName>
        <ecNumber evidence="9">3.1.12.1</ecNumber>
    </recommendedName>
</protein>
<dbReference type="GO" id="GO:0004527">
    <property type="term" value="F:exonuclease activity"/>
    <property type="evidence" value="ECO:0007669"/>
    <property type="project" value="UniProtKB-KW"/>
</dbReference>
<dbReference type="AlphaFoldDB" id="A0A7K4DJM7"/>
<keyword evidence="3 9" id="KW-0378">Hydrolase</keyword>
<evidence type="ECO:0000256" key="4">
    <source>
        <dbReference type="ARBA" id="ARBA00022839"/>
    </source>
</evidence>
<name>A0A7K4DJM7_9EURY</name>
<dbReference type="InterPro" id="IPR011604">
    <property type="entry name" value="PDDEXK-like_dom_sf"/>
</dbReference>
<dbReference type="PANTHER" id="PTHR37168:SF2">
    <property type="entry name" value="CRISPR-ASSOCIATED EXONUCLEASE CAS4"/>
    <property type="match status" value="1"/>
</dbReference>
<comment type="cofactor">
    <cofactor evidence="9">
        <name>iron-sulfur cluster</name>
        <dbReference type="ChEBI" id="CHEBI:30408"/>
    </cofactor>
</comment>
<evidence type="ECO:0000256" key="6">
    <source>
        <dbReference type="ARBA" id="ARBA00023014"/>
    </source>
</evidence>
<comment type="similarity">
    <text evidence="9">Belongs to the CRISPR-associated exonuclease Cas4 family.</text>
</comment>
<dbReference type="GO" id="GO:0051536">
    <property type="term" value="F:iron-sulfur cluster binding"/>
    <property type="evidence" value="ECO:0007669"/>
    <property type="project" value="UniProtKB-KW"/>
</dbReference>
<dbReference type="Gene3D" id="3.90.320.10">
    <property type="match status" value="1"/>
</dbReference>
<gene>
    <name evidence="11" type="primary">cas4</name>
    <name evidence="11" type="ORF">HG719_01855</name>
</gene>
<keyword evidence="4 9" id="KW-0269">Exonuclease</keyword>
<dbReference type="InterPro" id="IPR022765">
    <property type="entry name" value="Dna2/Cas4_DUF83"/>
</dbReference>
<keyword evidence="6 9" id="KW-0411">Iron-sulfur</keyword>